<dbReference type="InterPro" id="IPR016181">
    <property type="entry name" value="Acyl_CoA_acyltransferase"/>
</dbReference>
<evidence type="ECO:0000256" key="2">
    <source>
        <dbReference type="ARBA" id="ARBA00023315"/>
    </source>
</evidence>
<dbReference type="RefSeq" id="WP_154528820.1">
    <property type="nucleotide sequence ID" value="NZ_VUNH01000006.1"/>
</dbReference>
<evidence type="ECO:0000259" key="3">
    <source>
        <dbReference type="PROSITE" id="PS51186"/>
    </source>
</evidence>
<dbReference type="InterPro" id="IPR000182">
    <property type="entry name" value="GNAT_dom"/>
</dbReference>
<dbReference type="CDD" id="cd04301">
    <property type="entry name" value="NAT_SF"/>
    <property type="match status" value="1"/>
</dbReference>
<protein>
    <submittedName>
        <fullName evidence="4">GNAT family N-acetyltransferase</fullName>
    </submittedName>
</protein>
<proteinExistence type="predicted"/>
<dbReference type="Gene3D" id="3.40.630.30">
    <property type="match status" value="1"/>
</dbReference>
<keyword evidence="5" id="KW-1185">Reference proteome</keyword>
<dbReference type="EMBL" id="VUNH01000006">
    <property type="protein sequence ID" value="MST55726.1"/>
    <property type="molecule type" value="Genomic_DNA"/>
</dbReference>
<dbReference type="PANTHER" id="PTHR43420">
    <property type="entry name" value="ACETYLTRANSFERASE"/>
    <property type="match status" value="1"/>
</dbReference>
<dbReference type="PROSITE" id="PS51186">
    <property type="entry name" value="GNAT"/>
    <property type="match status" value="1"/>
</dbReference>
<dbReference type="SUPFAM" id="SSF55729">
    <property type="entry name" value="Acyl-CoA N-acyltransferases (Nat)"/>
    <property type="match status" value="1"/>
</dbReference>
<dbReference type="Proteomes" id="UP000473699">
    <property type="component" value="Unassembled WGS sequence"/>
</dbReference>
<keyword evidence="1 4" id="KW-0808">Transferase</keyword>
<feature type="domain" description="N-acetyltransferase" evidence="3">
    <location>
        <begin position="15"/>
        <end position="181"/>
    </location>
</feature>
<dbReference type="GO" id="GO:0016747">
    <property type="term" value="F:acyltransferase activity, transferring groups other than amino-acyl groups"/>
    <property type="evidence" value="ECO:0007669"/>
    <property type="project" value="InterPro"/>
</dbReference>
<dbReference type="InterPro" id="IPR050680">
    <property type="entry name" value="YpeA/RimI_acetyltransf"/>
</dbReference>
<comment type="caution">
    <text evidence="4">The sequence shown here is derived from an EMBL/GenBank/DDBJ whole genome shotgun (WGS) entry which is preliminary data.</text>
</comment>
<name>A0A6L5YBL4_9BACT</name>
<evidence type="ECO:0000256" key="1">
    <source>
        <dbReference type="ARBA" id="ARBA00022679"/>
    </source>
</evidence>
<gene>
    <name evidence="4" type="ORF">FYJ74_06730</name>
</gene>
<organism evidence="4 5">
    <name type="scientific">Pyramidobacter porci</name>
    <dbReference type="NCBI Taxonomy" id="2605789"/>
    <lineage>
        <taxon>Bacteria</taxon>
        <taxon>Thermotogati</taxon>
        <taxon>Synergistota</taxon>
        <taxon>Synergistia</taxon>
        <taxon>Synergistales</taxon>
        <taxon>Dethiosulfovibrionaceae</taxon>
        <taxon>Pyramidobacter</taxon>
    </lineage>
</organism>
<dbReference type="AlphaFoldDB" id="A0A6L5YBL4"/>
<evidence type="ECO:0000313" key="5">
    <source>
        <dbReference type="Proteomes" id="UP000473699"/>
    </source>
</evidence>
<keyword evidence="2" id="KW-0012">Acyltransferase</keyword>
<reference evidence="4 5" key="1">
    <citation type="submission" date="2019-08" db="EMBL/GenBank/DDBJ databases">
        <title>In-depth cultivation of the pig gut microbiome towards novel bacterial diversity and tailored functional studies.</title>
        <authorList>
            <person name="Wylensek D."/>
            <person name="Hitch T.C.A."/>
            <person name="Clavel T."/>
        </authorList>
    </citation>
    <scope>NUCLEOTIDE SEQUENCE [LARGE SCALE GENOMIC DNA]</scope>
    <source>
        <strain evidence="4 5">SM-530-WT-4B</strain>
    </source>
</reference>
<accession>A0A6L5YBL4</accession>
<evidence type="ECO:0000313" key="4">
    <source>
        <dbReference type="EMBL" id="MST55726.1"/>
    </source>
</evidence>
<dbReference type="Pfam" id="PF00583">
    <property type="entry name" value="Acetyltransf_1"/>
    <property type="match status" value="1"/>
</dbReference>
<sequence>MKYFRKITLRNGSLCVLRSAAAEDAAVLLEQRRCAAVETDFMLRYADEIAVDAEAQRRSIEASEASPTELLLIAEVDGVLTASAGFAPPVPCEKCRHRASAGLCVLRAYWGWGIGSLLMESLLECARAAQFEQLELDVVTGNGRAVAMYQRFGFVTYGVREKAFRLRGGGYQSLYLMALGL</sequence>